<gene>
    <name evidence="5" type="ORF">SAMN04487771_100145</name>
</gene>
<accession>A0A1I0A179</accession>
<dbReference type="eggNOG" id="COG1925">
    <property type="taxonomic scope" value="Bacteria"/>
</dbReference>
<dbReference type="InterPro" id="IPR035895">
    <property type="entry name" value="HPr-like_sf"/>
</dbReference>
<keyword evidence="3" id="KW-0598">Phosphotransferase system</keyword>
<dbReference type="GO" id="GO:0009401">
    <property type="term" value="P:phosphoenolpyruvate-dependent sugar phosphotransferase system"/>
    <property type="evidence" value="ECO:0007669"/>
    <property type="project" value="UniProtKB-KW"/>
</dbReference>
<dbReference type="NCBIfam" id="TIGR01003">
    <property type="entry name" value="PTS_HPr_family"/>
    <property type="match status" value="1"/>
</dbReference>
<dbReference type="Gene3D" id="3.30.1340.10">
    <property type="entry name" value="HPr-like"/>
    <property type="match status" value="1"/>
</dbReference>
<dbReference type="Pfam" id="PF00381">
    <property type="entry name" value="PTS-HPr"/>
    <property type="match status" value="1"/>
</dbReference>
<dbReference type="RefSeq" id="WP_074647646.1">
    <property type="nucleotide sequence ID" value="NZ_FOIL01000001.1"/>
</dbReference>
<dbReference type="GO" id="GO:0005737">
    <property type="term" value="C:cytoplasm"/>
    <property type="evidence" value="ECO:0007669"/>
    <property type="project" value="UniProtKB-SubCell"/>
</dbReference>
<dbReference type="AlphaFoldDB" id="A0A1I0A179"/>
<dbReference type="EMBL" id="FOIL01000001">
    <property type="protein sequence ID" value="SES87853.1"/>
    <property type="molecule type" value="Genomic_DNA"/>
</dbReference>
<sequence length="83" mass="8922">MTRDITINLKKGMEARLAAMLVQVSSQYENSSIHIVSGTRQVNAKSIMGMMSLALTNGQMITVTAEGGDEEAALKGIEDYLTS</sequence>
<evidence type="ECO:0000313" key="6">
    <source>
        <dbReference type="Proteomes" id="UP000199820"/>
    </source>
</evidence>
<comment type="subcellular location">
    <subcellularLocation>
        <location evidence="1">Cytoplasm</location>
    </subcellularLocation>
</comment>
<dbReference type="STRING" id="1526.SAMN02910262_00143"/>
<protein>
    <submittedName>
        <fullName evidence="5">Catabolite repression HPr-like protein</fullName>
    </submittedName>
</protein>
<dbReference type="PROSITE" id="PS00589">
    <property type="entry name" value="PTS_HPR_SER"/>
    <property type="match status" value="1"/>
</dbReference>
<evidence type="ECO:0000256" key="3">
    <source>
        <dbReference type="ARBA" id="ARBA00022683"/>
    </source>
</evidence>
<dbReference type="PANTHER" id="PTHR33705">
    <property type="entry name" value="PHOSPHOCARRIER PROTEIN HPR"/>
    <property type="match status" value="1"/>
</dbReference>
<keyword evidence="2" id="KW-0963">Cytoplasm</keyword>
<dbReference type="SUPFAM" id="SSF55594">
    <property type="entry name" value="HPr-like"/>
    <property type="match status" value="1"/>
</dbReference>
<dbReference type="InterPro" id="IPR000032">
    <property type="entry name" value="HPr-like"/>
</dbReference>
<proteinExistence type="predicted"/>
<organism evidence="5 6">
    <name type="scientific">[Clostridium] aminophilum</name>
    <dbReference type="NCBI Taxonomy" id="1526"/>
    <lineage>
        <taxon>Bacteria</taxon>
        <taxon>Bacillati</taxon>
        <taxon>Bacillota</taxon>
        <taxon>Clostridia</taxon>
        <taxon>Lachnospirales</taxon>
        <taxon>Lachnospiraceae</taxon>
    </lineage>
</organism>
<dbReference type="CDD" id="cd00367">
    <property type="entry name" value="PTS-HPr_like"/>
    <property type="match status" value="1"/>
</dbReference>
<dbReference type="PRINTS" id="PR00107">
    <property type="entry name" value="PHOSPHOCPHPR"/>
</dbReference>
<dbReference type="Proteomes" id="UP000199820">
    <property type="component" value="Unassembled WGS sequence"/>
</dbReference>
<keyword evidence="6" id="KW-1185">Reference proteome</keyword>
<dbReference type="InterPro" id="IPR050399">
    <property type="entry name" value="HPr"/>
</dbReference>
<evidence type="ECO:0000256" key="2">
    <source>
        <dbReference type="ARBA" id="ARBA00022490"/>
    </source>
</evidence>
<dbReference type="InterPro" id="IPR002114">
    <property type="entry name" value="PTS_HPr_Ser_P_site"/>
</dbReference>
<evidence type="ECO:0000313" key="5">
    <source>
        <dbReference type="EMBL" id="SES87853.1"/>
    </source>
</evidence>
<reference evidence="5 6" key="1">
    <citation type="submission" date="2016-10" db="EMBL/GenBank/DDBJ databases">
        <authorList>
            <person name="de Groot N.N."/>
        </authorList>
    </citation>
    <scope>NUCLEOTIDE SEQUENCE [LARGE SCALE GENOMIC DNA]</scope>
    <source>
        <strain evidence="5 6">KH1P1</strain>
    </source>
</reference>
<dbReference type="PANTHER" id="PTHR33705:SF2">
    <property type="entry name" value="PHOSPHOCARRIER PROTEIN NPR"/>
    <property type="match status" value="1"/>
</dbReference>
<dbReference type="OrthoDB" id="9809047at2"/>
<name>A0A1I0A179_9FIRM</name>
<dbReference type="PROSITE" id="PS51350">
    <property type="entry name" value="PTS_HPR_DOM"/>
    <property type="match status" value="1"/>
</dbReference>
<evidence type="ECO:0000259" key="4">
    <source>
        <dbReference type="PROSITE" id="PS51350"/>
    </source>
</evidence>
<evidence type="ECO:0000256" key="1">
    <source>
        <dbReference type="ARBA" id="ARBA00004496"/>
    </source>
</evidence>
<feature type="domain" description="HPr" evidence="4">
    <location>
        <begin position="1"/>
        <end position="83"/>
    </location>
</feature>